<organism evidence="2">
    <name type="scientific">Ixodes scapularis</name>
    <name type="common">Black-legged tick</name>
    <name type="synonym">Deer tick</name>
    <dbReference type="NCBI Taxonomy" id="6945"/>
    <lineage>
        <taxon>Eukaryota</taxon>
        <taxon>Metazoa</taxon>
        <taxon>Ecdysozoa</taxon>
        <taxon>Arthropoda</taxon>
        <taxon>Chelicerata</taxon>
        <taxon>Arachnida</taxon>
        <taxon>Acari</taxon>
        <taxon>Parasitiformes</taxon>
        <taxon>Ixodida</taxon>
        <taxon>Ixodoidea</taxon>
        <taxon>Ixodidae</taxon>
        <taxon>Ixodinae</taxon>
        <taxon>Ixodes</taxon>
    </lineage>
</organism>
<proteinExistence type="predicted"/>
<feature type="chain" id="PRO_5020035174" evidence="1">
    <location>
        <begin position="17"/>
        <end position="74"/>
    </location>
</feature>
<accession>A0A4D5RZ27</accession>
<feature type="signal peptide" evidence="1">
    <location>
        <begin position="1"/>
        <end position="16"/>
    </location>
</feature>
<dbReference type="EMBL" id="GHJT01008631">
    <property type="protein sequence ID" value="MOY42602.1"/>
    <property type="molecule type" value="Transcribed_RNA"/>
</dbReference>
<reference evidence="2" key="1">
    <citation type="submission" date="2019-04" db="EMBL/GenBank/DDBJ databases">
        <title>An insight into the mialome of Ixodes scapularis.</title>
        <authorList>
            <person name="Ribeiro J.M."/>
            <person name="Mather T.N."/>
            <person name="Karim S."/>
        </authorList>
    </citation>
    <scope>NUCLEOTIDE SEQUENCE</scope>
</reference>
<dbReference type="AlphaFoldDB" id="A0A4D5RZ27"/>
<sequence>MIFFSFLLTIKKIAIAVFPNTYPLTKRVRSDFLDAQGWGDECCKAVLSLYGGTEVSFCCCNHIPVFTSSGSWCT</sequence>
<protein>
    <submittedName>
        <fullName evidence="2">Putative secreted protein</fullName>
    </submittedName>
</protein>
<evidence type="ECO:0000313" key="2">
    <source>
        <dbReference type="EMBL" id="MOY42602.1"/>
    </source>
</evidence>
<name>A0A4D5RZ27_IXOSC</name>
<evidence type="ECO:0000256" key="1">
    <source>
        <dbReference type="SAM" id="SignalP"/>
    </source>
</evidence>
<keyword evidence="1" id="KW-0732">Signal</keyword>